<proteinExistence type="predicted"/>
<evidence type="ECO:0000313" key="1">
    <source>
        <dbReference type="EMBL" id="SKB52011.1"/>
    </source>
</evidence>
<dbReference type="Proteomes" id="UP000190897">
    <property type="component" value="Unassembled WGS sequence"/>
</dbReference>
<gene>
    <name evidence="1" type="ORF">SAMN05660293_00699</name>
</gene>
<evidence type="ECO:0000313" key="2">
    <source>
        <dbReference type="Proteomes" id="UP000190897"/>
    </source>
</evidence>
<organism evidence="1 2">
    <name type="scientific">Dyadobacter psychrophilus</name>
    <dbReference type="NCBI Taxonomy" id="651661"/>
    <lineage>
        <taxon>Bacteria</taxon>
        <taxon>Pseudomonadati</taxon>
        <taxon>Bacteroidota</taxon>
        <taxon>Cytophagia</taxon>
        <taxon>Cytophagales</taxon>
        <taxon>Spirosomataceae</taxon>
        <taxon>Dyadobacter</taxon>
    </lineage>
</organism>
<reference evidence="2" key="1">
    <citation type="submission" date="2017-02" db="EMBL/GenBank/DDBJ databases">
        <authorList>
            <person name="Varghese N."/>
            <person name="Submissions S."/>
        </authorList>
    </citation>
    <scope>NUCLEOTIDE SEQUENCE [LARGE SCALE GENOMIC DNA]</scope>
    <source>
        <strain evidence="2">DSM 22270</strain>
    </source>
</reference>
<accession>A0A1T5BY00</accession>
<name>A0A1T5BY00_9BACT</name>
<sequence>MRIISFGNQTNPYMLRNHVRMNDPLVKDLYCSCKAGAFGAGFFRWVSQEKNHGCNRIKKATMLIDYRCKRQLSMCRVK</sequence>
<protein>
    <submittedName>
        <fullName evidence="1">Uncharacterized protein</fullName>
    </submittedName>
</protein>
<dbReference type="EMBL" id="FUZA01000001">
    <property type="protein sequence ID" value="SKB52011.1"/>
    <property type="molecule type" value="Genomic_DNA"/>
</dbReference>
<dbReference type="AlphaFoldDB" id="A0A1T5BY00"/>
<keyword evidence="2" id="KW-1185">Reference proteome</keyword>